<name>A0A1V5ZM85_9BACT</name>
<gene>
    <name evidence="1" type="ORF">BWY04_00978</name>
</gene>
<dbReference type="EMBL" id="MWDB01000022">
    <property type="protein sequence ID" value="OQB41172.1"/>
    <property type="molecule type" value="Genomic_DNA"/>
</dbReference>
<proteinExistence type="predicted"/>
<reference evidence="1" key="1">
    <citation type="submission" date="2017-02" db="EMBL/GenBank/DDBJ databases">
        <title>Delving into the versatile metabolic prowess of the omnipresent phylum Bacteroidetes.</title>
        <authorList>
            <person name="Nobu M.K."/>
            <person name="Mei R."/>
            <person name="Narihiro T."/>
            <person name="Kuroda K."/>
            <person name="Liu W.-T."/>
        </authorList>
    </citation>
    <scope>NUCLEOTIDE SEQUENCE</scope>
    <source>
        <strain evidence="1">ADurb.Bin160</strain>
    </source>
</reference>
<protein>
    <submittedName>
        <fullName evidence="1">Uncharacterized protein</fullName>
    </submittedName>
</protein>
<comment type="caution">
    <text evidence="1">The sequence shown here is derived from an EMBL/GenBank/DDBJ whole genome shotgun (WGS) entry which is preliminary data.</text>
</comment>
<accession>A0A1V5ZM85</accession>
<dbReference type="AlphaFoldDB" id="A0A1V5ZM85"/>
<organism evidence="1">
    <name type="scientific">candidate division CPR1 bacterium ADurb.Bin160</name>
    <dbReference type="NCBI Taxonomy" id="1852826"/>
    <lineage>
        <taxon>Bacteria</taxon>
        <taxon>candidate division CPR1</taxon>
    </lineage>
</organism>
<evidence type="ECO:0000313" key="1">
    <source>
        <dbReference type="EMBL" id="OQB41172.1"/>
    </source>
</evidence>
<dbReference type="Proteomes" id="UP000485621">
    <property type="component" value="Unassembled WGS sequence"/>
</dbReference>
<sequence length="141" mass="15702">MPTPPINTGIVESGNQQLDLLANKLEEESIESQIKKFIEENKNSSPVKSLLNTDFSIELQKAYIFAYMNQITTMPTIDKADLHGNLTRIAMAKMVANYVLSLNLQKPDLDKKCEFSDISSDLNKDYDNGVTKACQLGLMGV</sequence>